<sequence length="398" mass="45227">MCGIVGVVLKTDKGFLKQTEDSFYQMLYADALRGDDSTGIISVENDTTFHISKEASHPAWFIPIYDSSPVGKAMWSNGRALIGHNRKKTMGLIDDNSAHPFVVGDEFAMVHNGTLFNHQALAKTTVDSEALTIHLAKAFEKDDYVADVEEALGQVSGAYAVAMYDQRHNAVRLLRNKERPLAYIEMDNAWYFASEAGMLLWILSRNGYDMSKNKVQFIPEHTLISFDLDNNKISEEVLVPKKPYTPIKPITKAYTGGMTINGKDGLSKNAFKRFRRKIINTKLEWWCEDFIESNYPKTINDGEVVLTLMGVCDELSIDHHLSTEINYKDLILTPEDLTDRLWTGIVEDMFYDVKSKRVSIHLRDSLPLPVSYRKNAVIDGEYIRRKLDEKEKAESTLH</sequence>
<dbReference type="EMBL" id="LR796267">
    <property type="protein sequence ID" value="CAB4132620.1"/>
    <property type="molecule type" value="Genomic_DNA"/>
</dbReference>
<feature type="domain" description="Glutamine amidotransferase type-2" evidence="3">
    <location>
        <begin position="2"/>
        <end position="229"/>
    </location>
</feature>
<name>A0A6J5LI19_9CAUD</name>
<dbReference type="PROSITE" id="PS51278">
    <property type="entry name" value="GATASE_TYPE_2"/>
    <property type="match status" value="1"/>
</dbReference>
<dbReference type="InterPro" id="IPR017932">
    <property type="entry name" value="GATase_2_dom"/>
</dbReference>
<dbReference type="InterPro" id="IPR029055">
    <property type="entry name" value="Ntn_hydrolases_N"/>
</dbReference>
<organism evidence="4">
    <name type="scientific">uncultured Caudovirales phage</name>
    <dbReference type="NCBI Taxonomy" id="2100421"/>
    <lineage>
        <taxon>Viruses</taxon>
        <taxon>Duplodnaviria</taxon>
        <taxon>Heunggongvirae</taxon>
        <taxon>Uroviricota</taxon>
        <taxon>Caudoviricetes</taxon>
        <taxon>Peduoviridae</taxon>
        <taxon>Maltschvirus</taxon>
        <taxon>Maltschvirus maltsch</taxon>
    </lineage>
</organism>
<dbReference type="Gene3D" id="3.60.20.10">
    <property type="entry name" value="Glutamine Phosphoribosylpyrophosphate, subunit 1, domain 1"/>
    <property type="match status" value="1"/>
</dbReference>
<evidence type="ECO:0000256" key="2">
    <source>
        <dbReference type="ARBA" id="ARBA00022962"/>
    </source>
</evidence>
<dbReference type="SUPFAM" id="SSF56235">
    <property type="entry name" value="N-terminal nucleophile aminohydrolases (Ntn hydrolases)"/>
    <property type="match status" value="1"/>
</dbReference>
<evidence type="ECO:0000256" key="1">
    <source>
        <dbReference type="ARBA" id="ARBA00022679"/>
    </source>
</evidence>
<evidence type="ECO:0000259" key="3">
    <source>
        <dbReference type="PROSITE" id="PS51278"/>
    </source>
</evidence>
<dbReference type="CDD" id="cd00352">
    <property type="entry name" value="Gn_AT_II"/>
    <property type="match status" value="1"/>
</dbReference>
<keyword evidence="2" id="KW-0315">Glutamine amidotransferase</keyword>
<dbReference type="PANTHER" id="PTHR11907">
    <property type="entry name" value="AMIDOPHOSPHORIBOSYLTRANSFERASE"/>
    <property type="match status" value="1"/>
</dbReference>
<evidence type="ECO:0000313" key="4">
    <source>
        <dbReference type="EMBL" id="CAB4132620.1"/>
    </source>
</evidence>
<dbReference type="GO" id="GO:0016740">
    <property type="term" value="F:transferase activity"/>
    <property type="evidence" value="ECO:0007669"/>
    <property type="project" value="UniProtKB-KW"/>
</dbReference>
<protein>
    <submittedName>
        <fullName evidence="4">Gn_AT_II domain containing protein</fullName>
    </submittedName>
</protein>
<dbReference type="Pfam" id="PF13522">
    <property type="entry name" value="GATase_6"/>
    <property type="match status" value="1"/>
</dbReference>
<proteinExistence type="predicted"/>
<accession>A0A6J5LI19</accession>
<gene>
    <name evidence="4" type="ORF">UFOVP248_58</name>
</gene>
<keyword evidence="1" id="KW-0808">Transferase</keyword>
<reference evidence="4" key="1">
    <citation type="submission" date="2020-04" db="EMBL/GenBank/DDBJ databases">
        <authorList>
            <person name="Chiriac C."/>
            <person name="Salcher M."/>
            <person name="Ghai R."/>
            <person name="Kavagutti S V."/>
        </authorList>
    </citation>
    <scope>NUCLEOTIDE SEQUENCE</scope>
</reference>